<dbReference type="PROSITE" id="PS50850">
    <property type="entry name" value="MFS"/>
    <property type="match status" value="1"/>
</dbReference>
<dbReference type="InterPro" id="IPR029063">
    <property type="entry name" value="SAM-dependent_MTases_sf"/>
</dbReference>
<dbReference type="PANTHER" id="PTHR23513:SF9">
    <property type="entry name" value="ENTEROBACTIN EXPORTER ENTS"/>
    <property type="match status" value="1"/>
</dbReference>
<feature type="region of interest" description="Disordered" evidence="9">
    <location>
        <begin position="784"/>
        <end position="817"/>
    </location>
</feature>
<evidence type="ECO:0000256" key="10">
    <source>
        <dbReference type="SAM" id="Phobius"/>
    </source>
</evidence>
<dbReference type="Gene3D" id="1.20.1250.20">
    <property type="entry name" value="MFS general substrate transporter like domains"/>
    <property type="match status" value="1"/>
</dbReference>
<accession>A0ABN3VPV4</accession>
<dbReference type="SUPFAM" id="SSF103473">
    <property type="entry name" value="MFS general substrate transporter"/>
    <property type="match status" value="1"/>
</dbReference>
<proteinExistence type="inferred from homology"/>
<dbReference type="PANTHER" id="PTHR23513">
    <property type="entry name" value="INTEGRAL MEMBRANE EFFLUX PROTEIN-RELATED"/>
    <property type="match status" value="1"/>
</dbReference>
<dbReference type="SUPFAM" id="SSF53335">
    <property type="entry name" value="S-adenosyl-L-methionine-dependent methyltransferases"/>
    <property type="match status" value="1"/>
</dbReference>
<dbReference type="InterPro" id="IPR036259">
    <property type="entry name" value="MFS_trans_sf"/>
</dbReference>
<evidence type="ECO:0000256" key="7">
    <source>
        <dbReference type="ARBA" id="ARBA00038075"/>
    </source>
</evidence>
<feature type="transmembrane region" description="Helical" evidence="10">
    <location>
        <begin position="309"/>
        <end position="331"/>
    </location>
</feature>
<feature type="compositionally biased region" description="Low complexity" evidence="9">
    <location>
        <begin position="787"/>
        <end position="811"/>
    </location>
</feature>
<evidence type="ECO:0000256" key="8">
    <source>
        <dbReference type="ARBA" id="ARBA00040914"/>
    </source>
</evidence>
<reference evidence="12 13" key="1">
    <citation type="journal article" date="2019" name="Int. J. Syst. Evol. Microbiol.">
        <title>The Global Catalogue of Microorganisms (GCM) 10K type strain sequencing project: providing services to taxonomists for standard genome sequencing and annotation.</title>
        <authorList>
            <consortium name="The Broad Institute Genomics Platform"/>
            <consortium name="The Broad Institute Genome Sequencing Center for Infectious Disease"/>
            <person name="Wu L."/>
            <person name="Ma J."/>
        </authorList>
    </citation>
    <scope>NUCLEOTIDE SEQUENCE [LARGE SCALE GENOMIC DNA]</scope>
    <source>
        <strain evidence="12 13">JCM 6242</strain>
    </source>
</reference>
<evidence type="ECO:0000256" key="2">
    <source>
        <dbReference type="ARBA" id="ARBA00022448"/>
    </source>
</evidence>
<evidence type="ECO:0000256" key="4">
    <source>
        <dbReference type="ARBA" id="ARBA00022692"/>
    </source>
</evidence>
<keyword evidence="6 10" id="KW-0472">Membrane</keyword>
<evidence type="ECO:0000256" key="6">
    <source>
        <dbReference type="ARBA" id="ARBA00023136"/>
    </source>
</evidence>
<keyword evidence="5 10" id="KW-1133">Transmembrane helix</keyword>
<comment type="subcellular location">
    <subcellularLocation>
        <location evidence="1">Cell inner membrane</location>
        <topology evidence="1">Multi-pass membrane protein</topology>
    </subcellularLocation>
</comment>
<keyword evidence="13" id="KW-1185">Reference proteome</keyword>
<dbReference type="Gene3D" id="3.40.50.150">
    <property type="entry name" value="Vaccinia Virus protein VP39"/>
    <property type="match status" value="1"/>
</dbReference>
<dbReference type="InterPro" id="IPR011701">
    <property type="entry name" value="MFS"/>
</dbReference>
<organism evidence="12 13">
    <name type="scientific">Streptosporangium fragile</name>
    <dbReference type="NCBI Taxonomy" id="46186"/>
    <lineage>
        <taxon>Bacteria</taxon>
        <taxon>Bacillati</taxon>
        <taxon>Actinomycetota</taxon>
        <taxon>Actinomycetes</taxon>
        <taxon>Streptosporangiales</taxon>
        <taxon>Streptosporangiaceae</taxon>
        <taxon>Streptosporangium</taxon>
    </lineage>
</organism>
<dbReference type="Pfam" id="PF07690">
    <property type="entry name" value="MFS_1"/>
    <property type="match status" value="1"/>
</dbReference>
<evidence type="ECO:0000313" key="12">
    <source>
        <dbReference type="EMBL" id="GAA2848152.1"/>
    </source>
</evidence>
<comment type="similarity">
    <text evidence="7">Belongs to the major facilitator superfamily. Drug:H(+) antiporter-3 (DHA3) (TC 2.A.1.21) family.</text>
</comment>
<feature type="transmembrane region" description="Helical" evidence="10">
    <location>
        <begin position="222"/>
        <end position="242"/>
    </location>
</feature>
<dbReference type="Proteomes" id="UP001500831">
    <property type="component" value="Unassembled WGS sequence"/>
</dbReference>
<dbReference type="InterPro" id="IPR020846">
    <property type="entry name" value="MFS_dom"/>
</dbReference>
<comment type="caution">
    <text evidence="12">The sequence shown here is derived from an EMBL/GenBank/DDBJ whole genome shotgun (WGS) entry which is preliminary data.</text>
</comment>
<sequence length="817" mass="83820">MTRARVPLGLFFGGFTLYVLGDMVATVAVPWLVLSETGSAADAGVIGGIGACVLLASSLVGGVVADRVGRQRVVVLAALGNGAAMALVPVVDGIASLTFGWFVVIGVLGAIFDGPGGAANEAFVADLCRSTGVTLERLNGVREGILHAAMLAGPALAGWGTAAWGASGAVTLTAVAFTLAALLLAAIRGVPRTGVPSAATSGYLSDALDGLRYLVREPALRAMGVIGAVEAMVLAPFTGVLLPAHMVVVGSPEGLGLVLTLFACGGLGGSVLFGFLSRPGRRRAWFVGSLAGTGLAFGVVAALPGQALLLTAVFVCGVAAAPISLIVNVLVQERAPDAIRARVFGLLGAVTLAAVPFGMFAVGLALQFLSVRATAIGTGVLYALLLLVWIFSPATRDLDGASPGTSVPGTDEDGGTVEVDEIKVRGTVVPVATLSRGPGEFRLWPSVGEYPVYDDVLYRFMGNDTVRNDAFHDAIGRLAGGALVADVGTGKDALWALAAARAGARHVYAVEELPVPLEKARKSVGEAGLADRITVLGGTSAGVELPERVEVCVSEVIGTIGSSEGAATVLADARERFLTPAGTCIPARCTTMVAAVRLDGAFPEGLAFHRTTLRYVEKIFEAVGHPFDVRVCLAGPVESLIVSSEAAVETLDFNGDLGLGDGTRARLTVTETGPVHAFVLWIRLQCRPGGDHVDSLRQTTSWLPVIAPLSAEGIPVEAGDTIDLEWRAVLSGDGLHPDYRITGEVVRPGRSTVPVEWTSYHHEPVFRATDAYRALFPVRPLSGSRTAGAEEAGKAASSAPAGPHGAGRASAVPDKAG</sequence>
<name>A0ABN3VPV4_9ACTN</name>
<evidence type="ECO:0000256" key="3">
    <source>
        <dbReference type="ARBA" id="ARBA00022475"/>
    </source>
</evidence>
<evidence type="ECO:0000256" key="5">
    <source>
        <dbReference type="ARBA" id="ARBA00022989"/>
    </source>
</evidence>
<gene>
    <name evidence="12" type="ORF">GCM10010517_05350</name>
</gene>
<feature type="transmembrane region" description="Helical" evidence="10">
    <location>
        <begin position="162"/>
        <end position="187"/>
    </location>
</feature>
<feature type="domain" description="Major facilitator superfamily (MFS) profile" evidence="11">
    <location>
        <begin position="2"/>
        <end position="396"/>
    </location>
</feature>
<dbReference type="Gene3D" id="2.70.160.11">
    <property type="entry name" value="Hnrnp arginine n-methyltransferase1"/>
    <property type="match status" value="1"/>
</dbReference>
<evidence type="ECO:0000256" key="1">
    <source>
        <dbReference type="ARBA" id="ARBA00004429"/>
    </source>
</evidence>
<feature type="transmembrane region" description="Helical" evidence="10">
    <location>
        <begin position="284"/>
        <end position="303"/>
    </location>
</feature>
<keyword evidence="3" id="KW-1003">Cell membrane</keyword>
<feature type="transmembrane region" description="Helical" evidence="10">
    <location>
        <begin position="45"/>
        <end position="65"/>
    </location>
</feature>
<feature type="transmembrane region" description="Helical" evidence="10">
    <location>
        <begin position="343"/>
        <end position="366"/>
    </location>
</feature>
<dbReference type="CDD" id="cd06173">
    <property type="entry name" value="MFS_MefA_like"/>
    <property type="match status" value="1"/>
</dbReference>
<protein>
    <recommendedName>
        <fullName evidence="8">Multidrug efflux pump Tap</fullName>
    </recommendedName>
</protein>
<keyword evidence="2" id="KW-0813">Transport</keyword>
<evidence type="ECO:0000259" key="11">
    <source>
        <dbReference type="PROSITE" id="PS50850"/>
    </source>
</evidence>
<feature type="transmembrane region" description="Helical" evidence="10">
    <location>
        <begin position="372"/>
        <end position="391"/>
    </location>
</feature>
<dbReference type="EMBL" id="BAAAVI010000002">
    <property type="protein sequence ID" value="GAA2848152.1"/>
    <property type="molecule type" value="Genomic_DNA"/>
</dbReference>
<evidence type="ECO:0000313" key="13">
    <source>
        <dbReference type="Proteomes" id="UP001500831"/>
    </source>
</evidence>
<feature type="transmembrane region" description="Helical" evidence="10">
    <location>
        <begin position="254"/>
        <end position="277"/>
    </location>
</feature>
<keyword evidence="4 10" id="KW-0812">Transmembrane</keyword>
<evidence type="ECO:0000256" key="9">
    <source>
        <dbReference type="SAM" id="MobiDB-lite"/>
    </source>
</evidence>